<dbReference type="RefSeq" id="WP_083049599.1">
    <property type="nucleotide sequence ID" value="NZ_MWQY01000007.1"/>
</dbReference>
<keyword evidence="3" id="KW-1185">Reference proteome</keyword>
<sequence>MKIYRKKHHFTVLLAFLLWAVSLYAGGNHEENAAAGSAERRFLVFPPEYLAGTEEEGSLEGADGLSTDFAGLLVQRLGSSSQLGEPGDSGIGDIREYALLQGADAAVNGFFVAEQLRNSEFFGRLVLRVSDFGAGREPFSLTYQGRFFMDDLESVFPLLAQQAAADILERTEPLSEAELQALDARLREVRAEKRARRTVLFTLQSKPDPEAKLLLHDGTSPGTLADGKLSFEIPAESRYRMTVEKPGHYTRVVEGLAGTEDVSVSIPELYPEMTVDRGFVFSYLRPFGLLFEGRYRLFRESATLGASVGLFPLPDYWEDHIFAPDFGDLLIESELGFHLGWYPFSRPDSEGRIQLELNMRINTYTNPYQEWRTFRALMTGAGLRFELNRPTWLAHIGIRGYYPNYTPAKVRESGIVLINLGAAWKN</sequence>
<dbReference type="Proteomes" id="UP000192343">
    <property type="component" value="Unassembled WGS sequence"/>
</dbReference>
<dbReference type="OrthoDB" id="9836179at2"/>
<evidence type="ECO:0000256" key="1">
    <source>
        <dbReference type="SAM" id="SignalP"/>
    </source>
</evidence>
<keyword evidence="1" id="KW-0732">Signal</keyword>
<evidence type="ECO:0008006" key="4">
    <source>
        <dbReference type="Google" id="ProtNLM"/>
    </source>
</evidence>
<comment type="caution">
    <text evidence="2">The sequence shown here is derived from an EMBL/GenBank/DDBJ whole genome shotgun (WGS) entry which is preliminary data.</text>
</comment>
<dbReference type="EMBL" id="MWQY01000007">
    <property type="protein sequence ID" value="ORC35853.1"/>
    <property type="molecule type" value="Genomic_DNA"/>
</dbReference>
<protein>
    <recommendedName>
        <fullName evidence="4">PEGA domain-containing protein</fullName>
    </recommendedName>
</protein>
<dbReference type="AlphaFoldDB" id="A0A1Y1RZ52"/>
<dbReference type="STRING" id="1963862.B4O97_07220"/>
<feature type="signal peptide" evidence="1">
    <location>
        <begin position="1"/>
        <end position="25"/>
    </location>
</feature>
<gene>
    <name evidence="2" type="ORF">B4O97_07220</name>
</gene>
<name>A0A1Y1RZ52_9SPIO</name>
<feature type="chain" id="PRO_5012892133" description="PEGA domain-containing protein" evidence="1">
    <location>
        <begin position="26"/>
        <end position="426"/>
    </location>
</feature>
<proteinExistence type="predicted"/>
<organism evidence="2 3">
    <name type="scientific">Marispirochaeta aestuarii</name>
    <dbReference type="NCBI Taxonomy" id="1963862"/>
    <lineage>
        <taxon>Bacteria</taxon>
        <taxon>Pseudomonadati</taxon>
        <taxon>Spirochaetota</taxon>
        <taxon>Spirochaetia</taxon>
        <taxon>Spirochaetales</taxon>
        <taxon>Spirochaetaceae</taxon>
        <taxon>Marispirochaeta</taxon>
    </lineage>
</organism>
<evidence type="ECO:0000313" key="2">
    <source>
        <dbReference type="EMBL" id="ORC35853.1"/>
    </source>
</evidence>
<reference evidence="2 3" key="1">
    <citation type="submission" date="2017-03" db="EMBL/GenBank/DDBJ databases">
        <title>Draft Genome sequence of Marispirochaeta sp. strain JC444.</title>
        <authorList>
            <person name="Shivani Y."/>
            <person name="Subhash Y."/>
            <person name="Sasikala C."/>
            <person name="Ramana C."/>
        </authorList>
    </citation>
    <scope>NUCLEOTIDE SEQUENCE [LARGE SCALE GENOMIC DNA]</scope>
    <source>
        <strain evidence="2 3">JC444</strain>
    </source>
</reference>
<evidence type="ECO:0000313" key="3">
    <source>
        <dbReference type="Proteomes" id="UP000192343"/>
    </source>
</evidence>
<accession>A0A1Y1RZ52</accession>